<evidence type="ECO:0000256" key="10">
    <source>
        <dbReference type="ARBA" id="ARBA00023098"/>
    </source>
</evidence>
<dbReference type="PANTHER" id="PTHR12418">
    <property type="entry name" value="ACYL-COENZYME A THIOESTERASE THEM4"/>
    <property type="match status" value="1"/>
</dbReference>
<dbReference type="InterPro" id="IPR029069">
    <property type="entry name" value="HotDog_dom_sf"/>
</dbReference>
<evidence type="ECO:0000256" key="15">
    <source>
        <dbReference type="ARBA" id="ARBA00038456"/>
    </source>
</evidence>
<evidence type="ECO:0000256" key="22">
    <source>
        <dbReference type="ARBA" id="ARBA00048074"/>
    </source>
</evidence>
<keyword evidence="11" id="KW-0472">Membrane</keyword>
<evidence type="ECO:0000256" key="20">
    <source>
        <dbReference type="ARBA" id="ARBA00047734"/>
    </source>
</evidence>
<dbReference type="EMBL" id="JAUTXY010000002">
    <property type="protein sequence ID" value="MEE2057227.1"/>
    <property type="molecule type" value="Genomic_DNA"/>
</dbReference>
<keyword evidence="26" id="KW-1185">Reference proteome</keyword>
<evidence type="ECO:0000256" key="1">
    <source>
        <dbReference type="ARBA" id="ARBA00004170"/>
    </source>
</evidence>
<name>A0ABU7L6R4_9NOCA</name>
<evidence type="ECO:0000259" key="24">
    <source>
        <dbReference type="Pfam" id="PF03061"/>
    </source>
</evidence>
<comment type="catalytic activity">
    <reaction evidence="21">
        <text>decanoyl-CoA + H2O = decanoate + CoA + H(+)</text>
        <dbReference type="Rhea" id="RHEA:40059"/>
        <dbReference type="ChEBI" id="CHEBI:15377"/>
        <dbReference type="ChEBI" id="CHEBI:15378"/>
        <dbReference type="ChEBI" id="CHEBI:27689"/>
        <dbReference type="ChEBI" id="CHEBI:57287"/>
        <dbReference type="ChEBI" id="CHEBI:61430"/>
    </reaction>
    <physiologicalReaction direction="left-to-right" evidence="21">
        <dbReference type="Rhea" id="RHEA:40060"/>
    </physiologicalReaction>
</comment>
<evidence type="ECO:0000313" key="26">
    <source>
        <dbReference type="Proteomes" id="UP001336020"/>
    </source>
</evidence>
<comment type="caution">
    <text evidence="25">The sequence shown here is derived from an EMBL/GenBank/DDBJ whole genome shotgun (WGS) entry which is preliminary data.</text>
</comment>
<evidence type="ECO:0000256" key="6">
    <source>
        <dbReference type="ARBA" id="ARBA00022703"/>
    </source>
</evidence>
<dbReference type="Gene3D" id="3.10.129.10">
    <property type="entry name" value="Hotdog Thioesterase"/>
    <property type="match status" value="1"/>
</dbReference>
<keyword evidence="10" id="KW-0443">Lipid metabolism</keyword>
<dbReference type="PANTHER" id="PTHR12418:SF19">
    <property type="entry name" value="ACYL-COENZYME A THIOESTERASE THEM4"/>
    <property type="match status" value="1"/>
</dbReference>
<gene>
    <name evidence="25" type="ORF">Q7514_06760</name>
</gene>
<evidence type="ECO:0000256" key="5">
    <source>
        <dbReference type="ARBA" id="ARBA00022490"/>
    </source>
</evidence>
<evidence type="ECO:0000256" key="7">
    <source>
        <dbReference type="ARBA" id="ARBA00022801"/>
    </source>
</evidence>
<organism evidence="25 26">
    <name type="scientific">Rhodococcus artemisiae</name>
    <dbReference type="NCBI Taxonomy" id="714159"/>
    <lineage>
        <taxon>Bacteria</taxon>
        <taxon>Bacillati</taxon>
        <taxon>Actinomycetota</taxon>
        <taxon>Actinomycetes</taxon>
        <taxon>Mycobacteriales</taxon>
        <taxon>Nocardiaceae</taxon>
        <taxon>Rhodococcus</taxon>
    </lineage>
</organism>
<evidence type="ECO:0000313" key="25">
    <source>
        <dbReference type="EMBL" id="MEE2057227.1"/>
    </source>
</evidence>
<evidence type="ECO:0000256" key="9">
    <source>
        <dbReference type="ARBA" id="ARBA00022946"/>
    </source>
</evidence>
<evidence type="ECO:0000256" key="16">
    <source>
        <dbReference type="ARBA" id="ARBA00038848"/>
    </source>
</evidence>
<comment type="catalytic activity">
    <reaction evidence="13">
        <text>(5Z,8Z,11Z,14Z)-eicosatetraenoyl-CoA + H2O = (5Z,8Z,11Z,14Z)-eicosatetraenoate + CoA + H(+)</text>
        <dbReference type="Rhea" id="RHEA:40151"/>
        <dbReference type="ChEBI" id="CHEBI:15377"/>
        <dbReference type="ChEBI" id="CHEBI:15378"/>
        <dbReference type="ChEBI" id="CHEBI:32395"/>
        <dbReference type="ChEBI" id="CHEBI:57287"/>
        <dbReference type="ChEBI" id="CHEBI:57368"/>
    </reaction>
    <physiologicalReaction direction="left-to-right" evidence="13">
        <dbReference type="Rhea" id="RHEA:40152"/>
    </physiologicalReaction>
</comment>
<comment type="similarity">
    <text evidence="15">Belongs to the THEM4/THEM5 thioesterase family.</text>
</comment>
<evidence type="ECO:0000256" key="18">
    <source>
        <dbReference type="ARBA" id="ARBA00043210"/>
    </source>
</evidence>
<comment type="catalytic activity">
    <reaction evidence="20">
        <text>hexadecanoyl-CoA + H2O = hexadecanoate + CoA + H(+)</text>
        <dbReference type="Rhea" id="RHEA:16645"/>
        <dbReference type="ChEBI" id="CHEBI:7896"/>
        <dbReference type="ChEBI" id="CHEBI:15377"/>
        <dbReference type="ChEBI" id="CHEBI:15378"/>
        <dbReference type="ChEBI" id="CHEBI:57287"/>
        <dbReference type="ChEBI" id="CHEBI:57379"/>
        <dbReference type="EC" id="3.1.2.2"/>
    </reaction>
    <physiologicalReaction direction="left-to-right" evidence="20">
        <dbReference type="Rhea" id="RHEA:16646"/>
    </physiologicalReaction>
</comment>
<evidence type="ECO:0000256" key="3">
    <source>
        <dbReference type="ARBA" id="ARBA00004632"/>
    </source>
</evidence>
<evidence type="ECO:0000256" key="19">
    <source>
        <dbReference type="ARBA" id="ARBA00047588"/>
    </source>
</evidence>
<comment type="catalytic activity">
    <reaction evidence="22">
        <text>dodecanoyl-CoA + H2O = dodecanoate + CoA + H(+)</text>
        <dbReference type="Rhea" id="RHEA:30135"/>
        <dbReference type="ChEBI" id="CHEBI:15377"/>
        <dbReference type="ChEBI" id="CHEBI:15378"/>
        <dbReference type="ChEBI" id="CHEBI:18262"/>
        <dbReference type="ChEBI" id="CHEBI:57287"/>
        <dbReference type="ChEBI" id="CHEBI:57375"/>
    </reaction>
    <physiologicalReaction direction="left-to-right" evidence="22">
        <dbReference type="Rhea" id="RHEA:30136"/>
    </physiologicalReaction>
</comment>
<evidence type="ECO:0000256" key="4">
    <source>
        <dbReference type="ARBA" id="ARBA00022475"/>
    </source>
</evidence>
<dbReference type="RefSeq" id="WP_330132477.1">
    <property type="nucleotide sequence ID" value="NZ_JAUTXY010000002.1"/>
</dbReference>
<dbReference type="GO" id="GO:0016787">
    <property type="term" value="F:hydrolase activity"/>
    <property type="evidence" value="ECO:0007669"/>
    <property type="project" value="UniProtKB-KW"/>
</dbReference>
<dbReference type="EC" id="3.1.2.2" evidence="16"/>
<keyword evidence="8" id="KW-0276">Fatty acid metabolism</keyword>
<proteinExistence type="inferred from homology"/>
<keyword evidence="5" id="KW-0963">Cytoplasm</keyword>
<keyword evidence="6" id="KW-0053">Apoptosis</keyword>
<evidence type="ECO:0000256" key="17">
    <source>
        <dbReference type="ARBA" id="ARBA00040123"/>
    </source>
</evidence>
<evidence type="ECO:0000256" key="14">
    <source>
        <dbReference type="ARBA" id="ARBA00037002"/>
    </source>
</evidence>
<dbReference type="InterPro" id="IPR006683">
    <property type="entry name" value="Thioestr_dom"/>
</dbReference>
<feature type="domain" description="Thioesterase" evidence="24">
    <location>
        <begin position="115"/>
        <end position="172"/>
    </location>
</feature>
<reference evidence="25 26" key="1">
    <citation type="submission" date="2023-07" db="EMBL/GenBank/DDBJ databases">
        <authorList>
            <person name="Girao M."/>
            <person name="Carvalho M.F."/>
        </authorList>
    </citation>
    <scope>NUCLEOTIDE SEQUENCE [LARGE SCALE GENOMIC DNA]</scope>
    <source>
        <strain evidence="25 26">YIM65754</strain>
    </source>
</reference>
<accession>A0ABU7L6R4</accession>
<keyword evidence="12" id="KW-0966">Cell projection</keyword>
<dbReference type="SUPFAM" id="SSF54637">
    <property type="entry name" value="Thioesterase/thiol ester dehydrase-isomerase"/>
    <property type="match status" value="1"/>
</dbReference>
<comment type="catalytic activity">
    <reaction evidence="19">
        <text>octanoyl-CoA + H2O = octanoate + CoA + H(+)</text>
        <dbReference type="Rhea" id="RHEA:30143"/>
        <dbReference type="ChEBI" id="CHEBI:15377"/>
        <dbReference type="ChEBI" id="CHEBI:15378"/>
        <dbReference type="ChEBI" id="CHEBI:25646"/>
        <dbReference type="ChEBI" id="CHEBI:57287"/>
        <dbReference type="ChEBI" id="CHEBI:57386"/>
    </reaction>
    <physiologicalReaction direction="left-to-right" evidence="19">
        <dbReference type="Rhea" id="RHEA:30144"/>
    </physiologicalReaction>
</comment>
<keyword evidence="7 25" id="KW-0378">Hydrolase</keyword>
<dbReference type="Proteomes" id="UP001336020">
    <property type="component" value="Unassembled WGS sequence"/>
</dbReference>
<protein>
    <recommendedName>
        <fullName evidence="17">Acyl-coenzyme A thioesterase THEM4</fullName>
        <ecNumber evidence="16">3.1.2.2</ecNumber>
    </recommendedName>
    <alternativeName>
        <fullName evidence="18">Thioesterase superfamily member 4</fullName>
    </alternativeName>
</protein>
<comment type="subcellular location">
    <subcellularLocation>
        <location evidence="3">Cell projection</location>
        <location evidence="3">Ruffle membrane</location>
    </subcellularLocation>
    <subcellularLocation>
        <location evidence="2">Cytoplasm</location>
    </subcellularLocation>
    <subcellularLocation>
        <location evidence="1">Membrane</location>
        <topology evidence="1">Peripheral membrane protein</topology>
    </subcellularLocation>
</comment>
<sequence length="201" mass="21235">MNEVDSGSGTPDAVEVAADAVRRLTAAILESRVRGVATPDVSEKISVLADRLEAVAAHPRECVTGKIGTHEGALQRSPVSGPKNPVAIPLRFEQCDDGSSLAHTEFPRQYQGPPGLVHGGVSGLVLDVAMAVANSAAGRAGVTAEMTLRYLRPTPLYTEVTVRGRHVRVEGRKTWSQGTLEVDGETTVVCDGLFITKELAL</sequence>
<comment type="catalytic activity">
    <reaction evidence="23">
        <text>tetradecanoyl-CoA + H2O = tetradecanoate + CoA + H(+)</text>
        <dbReference type="Rhea" id="RHEA:40119"/>
        <dbReference type="ChEBI" id="CHEBI:15377"/>
        <dbReference type="ChEBI" id="CHEBI:15378"/>
        <dbReference type="ChEBI" id="CHEBI:30807"/>
        <dbReference type="ChEBI" id="CHEBI:57287"/>
        <dbReference type="ChEBI" id="CHEBI:57385"/>
    </reaction>
    <physiologicalReaction direction="left-to-right" evidence="23">
        <dbReference type="Rhea" id="RHEA:40120"/>
    </physiologicalReaction>
</comment>
<evidence type="ECO:0000256" key="8">
    <source>
        <dbReference type="ARBA" id="ARBA00022832"/>
    </source>
</evidence>
<evidence type="ECO:0000256" key="23">
    <source>
        <dbReference type="ARBA" id="ARBA00048180"/>
    </source>
</evidence>
<dbReference type="InterPro" id="IPR052365">
    <property type="entry name" value="THEM4/THEM5_acyl-CoA_thioest"/>
</dbReference>
<evidence type="ECO:0000256" key="11">
    <source>
        <dbReference type="ARBA" id="ARBA00023136"/>
    </source>
</evidence>
<dbReference type="CDD" id="cd03443">
    <property type="entry name" value="PaaI_thioesterase"/>
    <property type="match status" value="1"/>
</dbReference>
<keyword evidence="4" id="KW-1003">Cell membrane</keyword>
<dbReference type="Pfam" id="PF03061">
    <property type="entry name" value="4HBT"/>
    <property type="match status" value="1"/>
</dbReference>
<evidence type="ECO:0000256" key="2">
    <source>
        <dbReference type="ARBA" id="ARBA00004496"/>
    </source>
</evidence>
<comment type="catalytic activity">
    <reaction evidence="14">
        <text>(9Z)-octadecenoyl-CoA + H2O = (9Z)-octadecenoate + CoA + H(+)</text>
        <dbReference type="Rhea" id="RHEA:40139"/>
        <dbReference type="ChEBI" id="CHEBI:15377"/>
        <dbReference type="ChEBI" id="CHEBI:15378"/>
        <dbReference type="ChEBI" id="CHEBI:30823"/>
        <dbReference type="ChEBI" id="CHEBI:57287"/>
        <dbReference type="ChEBI" id="CHEBI:57387"/>
    </reaction>
    <physiologicalReaction direction="left-to-right" evidence="14">
        <dbReference type="Rhea" id="RHEA:40140"/>
    </physiologicalReaction>
</comment>
<evidence type="ECO:0000256" key="12">
    <source>
        <dbReference type="ARBA" id="ARBA00023273"/>
    </source>
</evidence>
<keyword evidence="9" id="KW-0809">Transit peptide</keyword>
<evidence type="ECO:0000256" key="21">
    <source>
        <dbReference type="ARBA" id="ARBA00047969"/>
    </source>
</evidence>
<evidence type="ECO:0000256" key="13">
    <source>
        <dbReference type="ARBA" id="ARBA00035852"/>
    </source>
</evidence>